<dbReference type="EMBL" id="JBBNAG010000003">
    <property type="protein sequence ID" value="KAK9148813.1"/>
    <property type="molecule type" value="Genomic_DNA"/>
</dbReference>
<evidence type="ECO:0000256" key="1">
    <source>
        <dbReference type="SAM" id="MobiDB-lite"/>
    </source>
</evidence>
<comment type="caution">
    <text evidence="2">The sequence shown here is derived from an EMBL/GenBank/DDBJ whole genome shotgun (WGS) entry which is preliminary data.</text>
</comment>
<evidence type="ECO:0000313" key="3">
    <source>
        <dbReference type="Proteomes" id="UP001419268"/>
    </source>
</evidence>
<sequence>MEGEEEKDLLTAIKPPRVEDAGLEDCALSPESIKEAFFKAANSIRSSWPSPNQDKDAKLSDTLIGIAPTSDPGGPCGNEIGGGIPEVLGDEVAVGISGAQNEEDAGGGGGFEVPSQEGDGDGDEEYVPHVKIVVQYGGEWVATDGGNKIYNANTNAEMISIPRNCSFQQLVKVLVTHFKINTTSHSITLSYGCKTVIGIVVVKVNNDADVHHFVHDFNMSTNNITQLCLSPE</sequence>
<reference evidence="2 3" key="1">
    <citation type="submission" date="2024-01" db="EMBL/GenBank/DDBJ databases">
        <title>Genome assemblies of Stephania.</title>
        <authorList>
            <person name="Yang L."/>
        </authorList>
    </citation>
    <scope>NUCLEOTIDE SEQUENCE [LARGE SCALE GENOMIC DNA]</scope>
    <source>
        <strain evidence="2">JXDWG</strain>
        <tissue evidence="2">Leaf</tissue>
    </source>
</reference>
<dbReference type="AlphaFoldDB" id="A0AAP0KA38"/>
<protein>
    <submittedName>
        <fullName evidence="2">Uncharacterized protein</fullName>
    </submittedName>
</protein>
<gene>
    <name evidence="2" type="ORF">Scep_007570</name>
</gene>
<evidence type="ECO:0000313" key="2">
    <source>
        <dbReference type="EMBL" id="KAK9148813.1"/>
    </source>
</evidence>
<keyword evidence="3" id="KW-1185">Reference proteome</keyword>
<proteinExistence type="predicted"/>
<dbReference type="PANTHER" id="PTHR36713">
    <property type="entry name" value="OS09G0344700 PROTEIN"/>
    <property type="match status" value="1"/>
</dbReference>
<organism evidence="2 3">
    <name type="scientific">Stephania cephalantha</name>
    <dbReference type="NCBI Taxonomy" id="152367"/>
    <lineage>
        <taxon>Eukaryota</taxon>
        <taxon>Viridiplantae</taxon>
        <taxon>Streptophyta</taxon>
        <taxon>Embryophyta</taxon>
        <taxon>Tracheophyta</taxon>
        <taxon>Spermatophyta</taxon>
        <taxon>Magnoliopsida</taxon>
        <taxon>Ranunculales</taxon>
        <taxon>Menispermaceae</taxon>
        <taxon>Menispermoideae</taxon>
        <taxon>Cissampelideae</taxon>
        <taxon>Stephania</taxon>
    </lineage>
</organism>
<dbReference type="Proteomes" id="UP001419268">
    <property type="component" value="Unassembled WGS sequence"/>
</dbReference>
<dbReference type="PANTHER" id="PTHR36713:SF1">
    <property type="entry name" value="OS09G0344700 PROTEIN"/>
    <property type="match status" value="1"/>
</dbReference>
<feature type="region of interest" description="Disordered" evidence="1">
    <location>
        <begin position="100"/>
        <end position="122"/>
    </location>
</feature>
<name>A0AAP0KA38_9MAGN</name>
<accession>A0AAP0KA38</accession>